<comment type="similarity">
    <text evidence="1">Belongs to the TolB family.</text>
</comment>
<dbReference type="GO" id="GO:0003677">
    <property type="term" value="F:DNA binding"/>
    <property type="evidence" value="ECO:0007669"/>
    <property type="project" value="UniProtKB-UniRule"/>
</dbReference>
<dbReference type="PANTHER" id="PTHR36842">
    <property type="entry name" value="PROTEIN TOLB HOMOLOG"/>
    <property type="match status" value="1"/>
</dbReference>
<dbReference type="AlphaFoldDB" id="A0A143PN26"/>
<proteinExistence type="inferred from homology"/>
<dbReference type="InterPro" id="IPR016032">
    <property type="entry name" value="Sig_transdc_resp-reg_C-effctor"/>
</dbReference>
<evidence type="ECO:0000256" key="2">
    <source>
        <dbReference type="ARBA" id="ARBA00023125"/>
    </source>
</evidence>
<organism evidence="5 6">
    <name type="scientific">Luteitalea pratensis</name>
    <dbReference type="NCBI Taxonomy" id="1855912"/>
    <lineage>
        <taxon>Bacteria</taxon>
        <taxon>Pseudomonadati</taxon>
        <taxon>Acidobacteriota</taxon>
        <taxon>Vicinamibacteria</taxon>
        <taxon>Vicinamibacterales</taxon>
        <taxon>Vicinamibacteraceae</taxon>
        <taxon>Luteitalea</taxon>
    </lineage>
</organism>
<dbReference type="SMART" id="SM00862">
    <property type="entry name" value="Trans_reg_C"/>
    <property type="match status" value="1"/>
</dbReference>
<dbReference type="RefSeq" id="WP_162271384.1">
    <property type="nucleotide sequence ID" value="NZ_CP015136.1"/>
</dbReference>
<dbReference type="PROSITE" id="PS51755">
    <property type="entry name" value="OMPR_PHOB"/>
    <property type="match status" value="1"/>
</dbReference>
<dbReference type="Gene3D" id="2.120.10.30">
    <property type="entry name" value="TolB, C-terminal domain"/>
    <property type="match status" value="3"/>
</dbReference>
<dbReference type="SUPFAM" id="SSF69304">
    <property type="entry name" value="Tricorn protease N-terminal domain"/>
    <property type="match status" value="1"/>
</dbReference>
<dbReference type="Proteomes" id="UP000076079">
    <property type="component" value="Chromosome"/>
</dbReference>
<dbReference type="GO" id="GO:0000160">
    <property type="term" value="P:phosphorelay signal transduction system"/>
    <property type="evidence" value="ECO:0007669"/>
    <property type="project" value="InterPro"/>
</dbReference>
<keyword evidence="6" id="KW-1185">Reference proteome</keyword>
<dbReference type="InterPro" id="IPR036388">
    <property type="entry name" value="WH-like_DNA-bd_sf"/>
</dbReference>
<reference evidence="5 6" key="1">
    <citation type="journal article" date="2016" name="Genome Announc.">
        <title>First Complete Genome Sequence of a Subdivision 6 Acidobacterium Strain.</title>
        <authorList>
            <person name="Huang S."/>
            <person name="Vieira S."/>
            <person name="Bunk B."/>
            <person name="Riedel T."/>
            <person name="Sproer C."/>
            <person name="Overmann J."/>
        </authorList>
    </citation>
    <scope>NUCLEOTIDE SEQUENCE [LARGE SCALE GENOMIC DNA]</scope>
    <source>
        <strain evidence="6">DSM 100886 HEG_-6_39</strain>
    </source>
</reference>
<dbReference type="GO" id="GO:0006355">
    <property type="term" value="P:regulation of DNA-templated transcription"/>
    <property type="evidence" value="ECO:0007669"/>
    <property type="project" value="InterPro"/>
</dbReference>
<feature type="domain" description="OmpR/PhoB-type" evidence="4">
    <location>
        <begin position="4"/>
        <end position="100"/>
    </location>
</feature>
<dbReference type="STRING" id="1855912.LuPra_02705"/>
<evidence type="ECO:0000259" key="4">
    <source>
        <dbReference type="PROSITE" id="PS51755"/>
    </source>
</evidence>
<gene>
    <name evidence="5" type="primary">mtrA_1</name>
    <name evidence="5" type="ORF">LuPra_02705</name>
</gene>
<dbReference type="InterPro" id="IPR011659">
    <property type="entry name" value="WD40"/>
</dbReference>
<keyword evidence="2 3" id="KW-0238">DNA-binding</keyword>
<dbReference type="Gene3D" id="1.10.10.10">
    <property type="entry name" value="Winged helix-like DNA-binding domain superfamily/Winged helix DNA-binding domain"/>
    <property type="match status" value="1"/>
</dbReference>
<dbReference type="EMBL" id="CP015136">
    <property type="protein sequence ID" value="AMY09488.1"/>
    <property type="molecule type" value="Genomic_DNA"/>
</dbReference>
<evidence type="ECO:0000313" key="5">
    <source>
        <dbReference type="EMBL" id="AMY09488.1"/>
    </source>
</evidence>
<dbReference type="InterPro" id="IPR001867">
    <property type="entry name" value="OmpR/PhoB-type_DNA-bd"/>
</dbReference>
<name>A0A143PN26_LUTPR</name>
<dbReference type="InterPro" id="IPR011042">
    <property type="entry name" value="6-blade_b-propeller_TolB-like"/>
</dbReference>
<dbReference type="CDD" id="cd00383">
    <property type="entry name" value="trans_reg_C"/>
    <property type="match status" value="1"/>
</dbReference>
<dbReference type="PATRIC" id="fig|1813736.3.peg.2869"/>
<dbReference type="SUPFAM" id="SSF46894">
    <property type="entry name" value="C-terminal effector domain of the bipartite response regulators"/>
    <property type="match status" value="1"/>
</dbReference>
<dbReference type="SUPFAM" id="SSF82171">
    <property type="entry name" value="DPP6 N-terminal domain-like"/>
    <property type="match status" value="1"/>
</dbReference>
<dbReference type="KEGG" id="abac:LuPra_02705"/>
<dbReference type="PANTHER" id="PTHR36842:SF1">
    <property type="entry name" value="PROTEIN TOLB"/>
    <property type="match status" value="1"/>
</dbReference>
<evidence type="ECO:0000313" key="6">
    <source>
        <dbReference type="Proteomes" id="UP000076079"/>
    </source>
</evidence>
<reference evidence="6" key="2">
    <citation type="submission" date="2016-04" db="EMBL/GenBank/DDBJ databases">
        <title>First Complete Genome Sequence of a Subdivision 6 Acidobacterium.</title>
        <authorList>
            <person name="Huang S."/>
            <person name="Vieira S."/>
            <person name="Bunk B."/>
            <person name="Riedel T."/>
            <person name="Sproeer C."/>
            <person name="Overmann J."/>
        </authorList>
    </citation>
    <scope>NUCLEOTIDE SEQUENCE [LARGE SCALE GENOMIC DNA]</scope>
    <source>
        <strain evidence="6">DSM 100886 HEG_-6_39</strain>
    </source>
</reference>
<evidence type="ECO:0000256" key="3">
    <source>
        <dbReference type="PROSITE-ProRule" id="PRU01091"/>
    </source>
</evidence>
<dbReference type="Pfam" id="PF07676">
    <property type="entry name" value="PD40"/>
    <property type="match status" value="4"/>
</dbReference>
<sequence>MSTSESYHFGEYRVDVDQRVVLRAGEAIALSPKGFDLLVLLVRRPRHAFSRQELMTALWPDTFVEEANLSFQVSTLRKALGDGAGHWIETVPKHGYRFAADVQASAPLVAPPVAPTDQAPVDPSSRGRATNPRRWWAAGALGACGLAALAYAITGRPSPDPSEPRDGPRQARRLTAYAGFERTPSLSPDGSQVAFSWNGASQDNHDIYIKLVGPGEPIRLTTNRAADDAPAWSPDGQEIAFLRSLAHSDTKVEVLIVPALGQAAERHVGTVAVPPSSLGWTPARLSWTPDGRWIAIGVDEPAESRGIWLLSKDGRERRRLTTTPRDEFNGDSNPAFSSDGRHMAFIGGAGVGANAIHILALSPAFEPIGSPVRVTTPVEVHLGLAWAGDDTALVFSSGAIFGQSRLQRLPLRTDRLAASGPSSVLPFGEQATTLSLSPGGRLVYEVNFRDTALERMHVPAGASSPLASVVGPSTYDEATPAYSRDGSHIAFISTRTGDQELWVSNTDGTNLRQVTFMGGPMCTNPQWSPIDDDRILFQARREGRSAVYMLDLGTLTTQQLTSEEHAYGEARWSRDGKWIYVGAARTGRREVWRLPSVGGAAVQWTRNGGTAASEAVDGFLYYAKATGASPTSIWRMPVAGGPETLVVEGLSHAINFAVGDRGIYFVSRGESPYDTAVEYLDLSSLIRTRLAGLGGRHWWYGAALSPDQQWFMYSVVQSLNSNLMVVDLVR</sequence>
<protein>
    <submittedName>
        <fullName evidence="5">DNA-binding response regulator MtrA</fullName>
    </submittedName>
</protein>
<evidence type="ECO:0000256" key="1">
    <source>
        <dbReference type="ARBA" id="ARBA00009820"/>
    </source>
</evidence>
<dbReference type="Pfam" id="PF00486">
    <property type="entry name" value="Trans_reg_C"/>
    <property type="match status" value="1"/>
</dbReference>
<accession>A0A143PN26</accession>
<feature type="DNA-binding region" description="OmpR/PhoB-type" evidence="3">
    <location>
        <begin position="4"/>
        <end position="100"/>
    </location>
</feature>